<organism evidence="10 11">
    <name type="scientific">Puccinia graminis f. sp. tritici (strain CRL 75-36-700-3 / race SCCL)</name>
    <name type="common">Black stem rust fungus</name>
    <dbReference type="NCBI Taxonomy" id="418459"/>
    <lineage>
        <taxon>Eukaryota</taxon>
        <taxon>Fungi</taxon>
        <taxon>Dikarya</taxon>
        <taxon>Basidiomycota</taxon>
        <taxon>Pucciniomycotina</taxon>
        <taxon>Pucciniomycetes</taxon>
        <taxon>Pucciniales</taxon>
        <taxon>Pucciniaceae</taxon>
        <taxon>Puccinia</taxon>
    </lineage>
</organism>
<keyword evidence="4" id="KW-0540">Nuclease</keyword>
<evidence type="ECO:0000313" key="10">
    <source>
        <dbReference type="EMBL" id="EHS63933.1"/>
    </source>
</evidence>
<keyword evidence="6" id="KW-0378">Hydrolase</keyword>
<evidence type="ECO:0000313" key="11">
    <source>
        <dbReference type="Proteomes" id="UP000008783"/>
    </source>
</evidence>
<comment type="subcellular location">
    <subcellularLocation>
        <location evidence="2">Nucleus</location>
    </subcellularLocation>
</comment>
<dbReference type="GO" id="GO:0016787">
    <property type="term" value="F:hydrolase activity"/>
    <property type="evidence" value="ECO:0007669"/>
    <property type="project" value="UniProtKB-KW"/>
</dbReference>
<dbReference type="EMBL" id="DS178302">
    <property type="protein sequence ID" value="EHS63933.1"/>
    <property type="molecule type" value="Genomic_DNA"/>
</dbReference>
<dbReference type="InterPro" id="IPR045249">
    <property type="entry name" value="HARBI1-like"/>
</dbReference>
<feature type="domain" description="DDE Tnp4" evidence="8">
    <location>
        <begin position="103"/>
        <end position="200"/>
    </location>
</feature>
<comment type="similarity">
    <text evidence="3">Belongs to the HARBI1 family.</text>
</comment>
<reference evidence="11" key="1">
    <citation type="journal article" date="2011" name="Proc. Natl. Acad. Sci. U.S.A.">
        <title>Obligate biotrophy features unraveled by the genomic analysis of rust fungi.</title>
        <authorList>
            <person name="Duplessis S."/>
            <person name="Cuomo C.A."/>
            <person name="Lin Y.-C."/>
            <person name="Aerts A."/>
            <person name="Tisserant E."/>
            <person name="Veneault-Fourrey C."/>
            <person name="Joly D.L."/>
            <person name="Hacquard S."/>
            <person name="Amselem J."/>
            <person name="Cantarel B.L."/>
            <person name="Chiu R."/>
            <person name="Coutinho P.M."/>
            <person name="Feau N."/>
            <person name="Field M."/>
            <person name="Frey P."/>
            <person name="Gelhaye E."/>
            <person name="Goldberg J."/>
            <person name="Grabherr M.G."/>
            <person name="Kodira C.D."/>
            <person name="Kohler A."/>
            <person name="Kuees U."/>
            <person name="Lindquist E.A."/>
            <person name="Lucas S.M."/>
            <person name="Mago R."/>
            <person name="Mauceli E."/>
            <person name="Morin E."/>
            <person name="Murat C."/>
            <person name="Pangilinan J.L."/>
            <person name="Park R."/>
            <person name="Pearson M."/>
            <person name="Quesneville H."/>
            <person name="Rouhier N."/>
            <person name="Sakthikumar S."/>
            <person name="Salamov A.A."/>
            <person name="Schmutz J."/>
            <person name="Selles B."/>
            <person name="Shapiro H."/>
            <person name="Tanguay P."/>
            <person name="Tuskan G.A."/>
            <person name="Henrissat B."/>
            <person name="Van de Peer Y."/>
            <person name="Rouze P."/>
            <person name="Ellis J.G."/>
            <person name="Dodds P.N."/>
            <person name="Schein J.E."/>
            <person name="Zhong S."/>
            <person name="Hamelin R.C."/>
            <person name="Grigoriev I.V."/>
            <person name="Szabo L.J."/>
            <person name="Martin F."/>
        </authorList>
    </citation>
    <scope>NUCLEOTIDE SEQUENCE [LARGE SCALE GENOMIC DNA]</scope>
    <source>
        <strain evidence="11">CRL 75-36-700-3 / race SCCL</strain>
    </source>
</reference>
<keyword evidence="7" id="KW-0539">Nucleus</keyword>
<dbReference type="Pfam" id="PF13359">
    <property type="entry name" value="DDE_Tnp_4"/>
    <property type="match status" value="1"/>
</dbReference>
<dbReference type="AlphaFoldDB" id="H6QSX9"/>
<dbReference type="Pfam" id="PF26138">
    <property type="entry name" value="DUF8040"/>
    <property type="match status" value="1"/>
</dbReference>
<dbReference type="RefSeq" id="XP_003889364.1">
    <property type="nucleotide sequence ID" value="XM_003889315.1"/>
</dbReference>
<evidence type="ECO:0000256" key="7">
    <source>
        <dbReference type="ARBA" id="ARBA00023242"/>
    </source>
</evidence>
<dbReference type="Proteomes" id="UP000008783">
    <property type="component" value="Unassembled WGS sequence"/>
</dbReference>
<dbReference type="OrthoDB" id="2505476at2759"/>
<dbReference type="STRING" id="418459.H6QSX9"/>
<evidence type="ECO:0000256" key="2">
    <source>
        <dbReference type="ARBA" id="ARBA00004123"/>
    </source>
</evidence>
<comment type="cofactor">
    <cofactor evidence="1">
        <name>a divalent metal cation</name>
        <dbReference type="ChEBI" id="CHEBI:60240"/>
    </cofactor>
</comment>
<dbReference type="VEuPathDB" id="FungiDB:PGTG_21950"/>
<keyword evidence="5" id="KW-0479">Metal-binding</keyword>
<evidence type="ECO:0000259" key="9">
    <source>
        <dbReference type="Pfam" id="PF26138"/>
    </source>
</evidence>
<dbReference type="GO" id="GO:0046872">
    <property type="term" value="F:metal ion binding"/>
    <property type="evidence" value="ECO:0007669"/>
    <property type="project" value="UniProtKB-KW"/>
</dbReference>
<keyword evidence="11" id="KW-1185">Reference proteome</keyword>
<dbReference type="InterPro" id="IPR027806">
    <property type="entry name" value="HARBI1_dom"/>
</dbReference>
<evidence type="ECO:0000256" key="6">
    <source>
        <dbReference type="ARBA" id="ARBA00022801"/>
    </source>
</evidence>
<gene>
    <name evidence="10" type="ORF">PGTG_21950</name>
</gene>
<dbReference type="InterPro" id="IPR058353">
    <property type="entry name" value="DUF8040"/>
</dbReference>
<dbReference type="GeneID" id="13540720"/>
<sequence>MNCTTFDALDKELREDGLLANGQSVTIEDQLLMFLNIVRYNNPMRKTAIKFFFTVNRYFNKLLEALIIIYPKYVKLTPQMCTQPPHIKDDPKFAAFKNTVGAVDGVLIKAQVPSKKKPSWRCHKGYVAQNVLEAVNFCFEFIFVLAGWEGSAHNIQVYIDFYSKGLVLPGNKYLLAEAGYGLQNILITPFCDVHYHLKEKAIASQSPGDKQELYNLQQHWVIIFSTFCVGYS</sequence>
<dbReference type="HOGENOM" id="CLU_040082_1_1_1"/>
<dbReference type="KEGG" id="pgr:PGTG_21950"/>
<proteinExistence type="inferred from homology"/>
<dbReference type="InParanoid" id="H6QSX9"/>
<feature type="domain" description="DUF8040" evidence="9">
    <location>
        <begin position="1"/>
        <end position="67"/>
    </location>
</feature>
<accession>H6QSX9</accession>
<dbReference type="GO" id="GO:0005634">
    <property type="term" value="C:nucleus"/>
    <property type="evidence" value="ECO:0007669"/>
    <property type="project" value="UniProtKB-SubCell"/>
</dbReference>
<dbReference type="PANTHER" id="PTHR22930">
    <property type="match status" value="1"/>
</dbReference>
<evidence type="ECO:0000259" key="8">
    <source>
        <dbReference type="Pfam" id="PF13359"/>
    </source>
</evidence>
<evidence type="ECO:0000256" key="5">
    <source>
        <dbReference type="ARBA" id="ARBA00022723"/>
    </source>
</evidence>
<evidence type="ECO:0000256" key="1">
    <source>
        <dbReference type="ARBA" id="ARBA00001968"/>
    </source>
</evidence>
<evidence type="ECO:0000256" key="4">
    <source>
        <dbReference type="ARBA" id="ARBA00022722"/>
    </source>
</evidence>
<dbReference type="GO" id="GO:0004518">
    <property type="term" value="F:nuclease activity"/>
    <property type="evidence" value="ECO:0007669"/>
    <property type="project" value="UniProtKB-KW"/>
</dbReference>
<protein>
    <submittedName>
        <fullName evidence="10">Uncharacterized protein</fullName>
    </submittedName>
</protein>
<evidence type="ECO:0000256" key="3">
    <source>
        <dbReference type="ARBA" id="ARBA00006958"/>
    </source>
</evidence>
<name>H6QSX9_PUCGT</name>
<dbReference type="PANTHER" id="PTHR22930:SF85">
    <property type="entry name" value="GH03217P-RELATED"/>
    <property type="match status" value="1"/>
</dbReference>